<dbReference type="InterPro" id="IPR027417">
    <property type="entry name" value="P-loop_NTPase"/>
</dbReference>
<name>A0A0A0DEP1_9STRE</name>
<comment type="caution">
    <text evidence="1">The sequence shown here is derived from an EMBL/GenBank/DDBJ whole genome shotgun (WGS) entry which is preliminary data.</text>
</comment>
<evidence type="ECO:0000313" key="1">
    <source>
        <dbReference type="EMBL" id="KGM36525.1"/>
    </source>
</evidence>
<dbReference type="STRING" id="176090.SSIN_1738"/>
<dbReference type="EMBL" id="JPEN01000099">
    <property type="protein sequence ID" value="KGM36525.1"/>
    <property type="molecule type" value="Genomic_DNA"/>
</dbReference>
<accession>A0A0A0DEP1</accession>
<reference evidence="1 2" key="1">
    <citation type="submission" date="2014-06" db="EMBL/GenBank/DDBJ databases">
        <authorList>
            <person name="Teng J.L."/>
            <person name="Huang Y."/>
            <person name="Tse H."/>
            <person name="Lau S.K."/>
            <person name="Woo P.C."/>
        </authorList>
    </citation>
    <scope>NUCLEOTIDE SEQUENCE [LARGE SCALE GENOMIC DNA]</scope>
    <source>
        <strain evidence="1 2">HKU4</strain>
    </source>
</reference>
<evidence type="ECO:0000313" key="2">
    <source>
        <dbReference type="Proteomes" id="UP000030019"/>
    </source>
</evidence>
<organism evidence="1 2">
    <name type="scientific">Streptococcus sinensis</name>
    <dbReference type="NCBI Taxonomy" id="176090"/>
    <lineage>
        <taxon>Bacteria</taxon>
        <taxon>Bacillati</taxon>
        <taxon>Bacillota</taxon>
        <taxon>Bacilli</taxon>
        <taxon>Lactobacillales</taxon>
        <taxon>Streptococcaceae</taxon>
        <taxon>Streptococcus</taxon>
    </lineage>
</organism>
<proteinExistence type="predicted"/>
<dbReference type="AlphaFoldDB" id="A0A0A0DEP1"/>
<dbReference type="SUPFAM" id="SSF52540">
    <property type="entry name" value="P-loop containing nucleoside triphosphate hydrolases"/>
    <property type="match status" value="1"/>
</dbReference>
<dbReference type="eggNOG" id="COG1132">
    <property type="taxonomic scope" value="Bacteria"/>
</dbReference>
<gene>
    <name evidence="1" type="ORF">SSIN_1738</name>
</gene>
<keyword evidence="2" id="KW-1185">Reference proteome</keyword>
<dbReference type="Proteomes" id="UP000030019">
    <property type="component" value="Unassembled WGS sequence"/>
</dbReference>
<protein>
    <submittedName>
        <fullName evidence="1">Multidrug ABC exporter (DrugE2) family, ATP binding/membrane-spanning protein</fullName>
    </submittedName>
</protein>
<sequence>MIILRAVLLLILDEVTSSVDTRTEELIQKAMDKLMEGQTFFVAAHR</sequence>
<dbReference type="PATRIC" id="fig|176090.4.peg.1685"/>
<dbReference type="Gene3D" id="3.40.50.300">
    <property type="entry name" value="P-loop containing nucleotide triphosphate hydrolases"/>
    <property type="match status" value="1"/>
</dbReference>